<dbReference type="InterPro" id="IPR043917">
    <property type="entry name" value="DUF5753"/>
</dbReference>
<dbReference type="AlphaFoldDB" id="A0A0C5FRM0"/>
<dbReference type="InterPro" id="IPR010982">
    <property type="entry name" value="Lambda_DNA-bd_dom_sf"/>
</dbReference>
<dbReference type="SUPFAM" id="SSF47413">
    <property type="entry name" value="lambda repressor-like DNA-binding domains"/>
    <property type="match status" value="1"/>
</dbReference>
<reference evidence="2 3" key="1">
    <citation type="submission" date="2015-02" db="EMBL/GenBank/DDBJ databases">
        <title>Genome sequence of thermotolerant Streptomyces cyaneogriseus subsp. Noncyanogenus NMWT1, the producer of nematocidal antibiotics nemadectin.</title>
        <authorList>
            <person name="Wang H."/>
            <person name="Li C."/>
            <person name="Xiang W."/>
            <person name="Wang X."/>
        </authorList>
    </citation>
    <scope>NUCLEOTIDE SEQUENCE [LARGE SCALE GENOMIC DNA]</scope>
    <source>
        <strain evidence="2 3">NMWT 1</strain>
    </source>
</reference>
<dbReference type="PATRIC" id="fig|477245.3.peg.3292"/>
<dbReference type="Proteomes" id="UP000032234">
    <property type="component" value="Chromosome"/>
</dbReference>
<dbReference type="Pfam" id="PF19054">
    <property type="entry name" value="DUF5753"/>
    <property type="match status" value="1"/>
</dbReference>
<keyword evidence="3" id="KW-1185">Reference proteome</keyword>
<dbReference type="CDD" id="cd00093">
    <property type="entry name" value="HTH_XRE"/>
    <property type="match status" value="1"/>
</dbReference>
<organism evidence="2 3">
    <name type="scientific">Streptomyces cyaneogriseus subsp. noncyanogenus</name>
    <dbReference type="NCBI Taxonomy" id="477245"/>
    <lineage>
        <taxon>Bacteria</taxon>
        <taxon>Bacillati</taxon>
        <taxon>Actinomycetota</taxon>
        <taxon>Actinomycetes</taxon>
        <taxon>Kitasatosporales</taxon>
        <taxon>Streptomycetaceae</taxon>
        <taxon>Streptomyces</taxon>
    </lineage>
</organism>
<evidence type="ECO:0000313" key="2">
    <source>
        <dbReference type="EMBL" id="AJP02682.1"/>
    </source>
</evidence>
<name>A0A0C5FRM0_9ACTN</name>
<dbReference type="EMBL" id="CP010849">
    <property type="protein sequence ID" value="AJP02682.1"/>
    <property type="molecule type" value="Genomic_DNA"/>
</dbReference>
<keyword evidence="2" id="KW-0238">DNA-binding</keyword>
<dbReference type="Gene3D" id="1.10.260.40">
    <property type="entry name" value="lambda repressor-like DNA-binding domains"/>
    <property type="match status" value="1"/>
</dbReference>
<dbReference type="STRING" id="477245.TU94_15535"/>
<proteinExistence type="predicted"/>
<gene>
    <name evidence="2" type="ORF">TU94_15535</name>
</gene>
<dbReference type="InterPro" id="IPR001387">
    <property type="entry name" value="Cro/C1-type_HTH"/>
</dbReference>
<dbReference type="Pfam" id="PF13560">
    <property type="entry name" value="HTH_31"/>
    <property type="match status" value="1"/>
</dbReference>
<sequence>MPVRKPPTARQRRLGAELRRMREQVGLSLAEAAALHRVDKTAISNTESARFGVSADRVRVWAANYSCPDRAYVDALASMARERSGSHWWDEYKGSVASFMLDLAELEHHAVALRHVQITHLPGLLQHVDYARAVFREAVPPLTPEALDLQVDFRMRRQTLLDRADPPACSFLLHEAALRMLFGDRTVVRRQLEHLLERSEREVVTLRVVPFSAGGFPSAGSSTMYASGPVRQLDTVQIDVPNGVTFLDSETHLTNYRAVLDRMEQRSLEPGPSRDFIHKVLQEL</sequence>
<dbReference type="KEGG" id="scw:TU94_15535"/>
<accession>A0A0C5FRM0</accession>
<dbReference type="RefSeq" id="WP_044382474.1">
    <property type="nucleotide sequence ID" value="NZ_CP010849.1"/>
</dbReference>
<evidence type="ECO:0000313" key="3">
    <source>
        <dbReference type="Proteomes" id="UP000032234"/>
    </source>
</evidence>
<dbReference type="HOGENOM" id="CLU_055817_1_3_11"/>
<dbReference type="OrthoDB" id="3462393at2"/>
<protein>
    <submittedName>
        <fullName evidence="2">DNA-binding protein</fullName>
    </submittedName>
</protein>
<evidence type="ECO:0000259" key="1">
    <source>
        <dbReference type="Pfam" id="PF19054"/>
    </source>
</evidence>
<dbReference type="GO" id="GO:0003677">
    <property type="term" value="F:DNA binding"/>
    <property type="evidence" value="ECO:0007669"/>
    <property type="project" value="UniProtKB-KW"/>
</dbReference>
<feature type="domain" description="DUF5753" evidence="1">
    <location>
        <begin position="102"/>
        <end position="278"/>
    </location>
</feature>